<evidence type="ECO:0000313" key="1">
    <source>
        <dbReference type="EMBL" id="ADU97503.1"/>
    </source>
</evidence>
<dbReference type="KEGG" id="tam:Theam_1543"/>
<dbReference type="HOGENOM" id="CLU_1685730_0_0_0"/>
<gene>
    <name evidence="1" type="ordered locus">Theam_1543</name>
</gene>
<protein>
    <submittedName>
        <fullName evidence="1">Uncharacterized protein</fullName>
    </submittedName>
</protein>
<dbReference type="STRING" id="648996.Theam_1543"/>
<dbReference type="AlphaFoldDB" id="E8T4P5"/>
<dbReference type="OrthoDB" id="1416753at2"/>
<name>E8T4P5_THEA1</name>
<dbReference type="InterPro" id="IPR011856">
    <property type="entry name" value="tRNA_endonuc-like_dom_sf"/>
</dbReference>
<evidence type="ECO:0000313" key="2">
    <source>
        <dbReference type="Proteomes" id="UP000006362"/>
    </source>
</evidence>
<dbReference type="eggNOG" id="ENOG5033941">
    <property type="taxonomic scope" value="Bacteria"/>
</dbReference>
<sequence length="156" mass="18452">MKANNLQTVAEEKFREWLDKMNYPYLYIEQSINTFSKFFKGTSKRPDFLIIVKNFGIIAVDVKEKKPYGAKLSFTLDEKNEVEKYIEFERLTRLPVWFVFCAKGNYDTWYWIPLSRVLSCKQETNNSDGSKFRVIEHSDCIIIQPNKNDGISRLIE</sequence>
<dbReference type="Gene3D" id="3.40.1350.10">
    <property type="match status" value="1"/>
</dbReference>
<proteinExistence type="predicted"/>
<organism evidence="1 2">
    <name type="scientific">Thermovibrio ammonificans (strain DSM 15698 / JCM 12110 / HB-1)</name>
    <dbReference type="NCBI Taxonomy" id="648996"/>
    <lineage>
        <taxon>Bacteria</taxon>
        <taxon>Pseudomonadati</taxon>
        <taxon>Aquificota</taxon>
        <taxon>Aquificia</taxon>
        <taxon>Desulfurobacteriales</taxon>
        <taxon>Desulfurobacteriaceae</taxon>
        <taxon>Thermovibrio</taxon>
    </lineage>
</organism>
<accession>E8T4P5</accession>
<dbReference type="EMBL" id="CP002444">
    <property type="protein sequence ID" value="ADU97503.1"/>
    <property type="molecule type" value="Genomic_DNA"/>
</dbReference>
<dbReference type="GO" id="GO:0003676">
    <property type="term" value="F:nucleic acid binding"/>
    <property type="evidence" value="ECO:0007669"/>
    <property type="project" value="InterPro"/>
</dbReference>
<dbReference type="Proteomes" id="UP000006362">
    <property type="component" value="Chromosome"/>
</dbReference>
<reference evidence="1" key="1">
    <citation type="submission" date="2011-01" db="EMBL/GenBank/DDBJ databases">
        <title>Complete sequence of chromosome of Thermovibrio ammonificans HB-1.</title>
        <authorList>
            <consortium name="US DOE Joint Genome Institute"/>
            <person name="Lucas S."/>
            <person name="Copeland A."/>
            <person name="Lapidus A."/>
            <person name="Cheng J.-F."/>
            <person name="Goodwin L."/>
            <person name="Pitluck S."/>
            <person name="Davenport K."/>
            <person name="Detter J.C."/>
            <person name="Han C."/>
            <person name="Tapia R."/>
            <person name="Land M."/>
            <person name="Hauser L."/>
            <person name="Kyrpides N."/>
            <person name="Ivanova N."/>
            <person name="Ovchinnikova G."/>
            <person name="Vetriani C."/>
            <person name="Woyke T."/>
        </authorList>
    </citation>
    <scope>NUCLEOTIDE SEQUENCE [LARGE SCALE GENOMIC DNA]</scope>
    <source>
        <strain evidence="1">HB-1</strain>
    </source>
</reference>
<keyword evidence="2" id="KW-1185">Reference proteome</keyword>
<dbReference type="RefSeq" id="WP_013538289.1">
    <property type="nucleotide sequence ID" value="NC_014926.1"/>
</dbReference>